<dbReference type="GeneID" id="94832458"/>
<keyword evidence="2" id="KW-1185">Reference proteome</keyword>
<accession>A0A1J4KVA7</accession>
<proteinExistence type="predicted"/>
<protein>
    <submittedName>
        <fullName evidence="1">Uncharacterized protein</fullName>
    </submittedName>
</protein>
<dbReference type="OrthoDB" id="10528378at2759"/>
<evidence type="ECO:0000313" key="1">
    <source>
        <dbReference type="EMBL" id="OHT15167.1"/>
    </source>
</evidence>
<organism evidence="1 2">
    <name type="scientific">Tritrichomonas foetus</name>
    <dbReference type="NCBI Taxonomy" id="1144522"/>
    <lineage>
        <taxon>Eukaryota</taxon>
        <taxon>Metamonada</taxon>
        <taxon>Parabasalia</taxon>
        <taxon>Tritrichomonadida</taxon>
        <taxon>Tritrichomonadidae</taxon>
        <taxon>Tritrichomonas</taxon>
    </lineage>
</organism>
<evidence type="ECO:0000313" key="2">
    <source>
        <dbReference type="Proteomes" id="UP000179807"/>
    </source>
</evidence>
<sequence length="1610" mass="183244">MEKFLASISALSAQKRLYPAEQIITSAINDFELLVQSNKSDSEIENIELTILKLLYVNNGNLSLQCCVRIANCLLVLYKSTSPPKVWNLISKVTSNPNSALIYTAGYVVDRIGSSIKSKIAALATKLLSLDGELTVPSLYALVPCFKRSRIDMKQYAKKAFNYGKKAVGNPEEIHQILGLRLIRTLLKYRIIPIKSILQVAHDNLDYLMSAFVIDECCYLIEKCAYFYKIDKDDSLKKNLTNDDLSENSKKEFDVSETDTEPPDHTEQFNQAFQIFSGFKKLFPQILKHFLDILPPLMIYSNLPIIFKQIRNINSVELSQLVMLFGTDVRNDLFHQVLQEKPPTISQLQILRILQSDENSQKEIAALALQLAQSESTTIRAAGSMWFSHLAEINPDHAKLYLETALLYLAFPPEDNPKIQTDTRAFGSIATHILGGTAKRDEMANLVANHITKFLEKTLVECNIFDAAFLSAFSLMTVLPEYLVPKALATAAISIFSEYPYSHPDLSDIGNQRLKFIAQSIALFLTAHSGNEAFGRFFKTVCDYPFLFTQTTVLALMIEAPKFFSNLTPKSKQYVARLQDMLLKMHKFFFKAAPANENLKARIKNPMIGAMEFLSSVTFLKPKHQIIFAKLSPEIYAYKVMENYDKYIEVIPKGVSFALNHLLQNSENLLMTHSLLLSICLNPITRKQLPSNFYKQILNTMNTTRKEYTRLQTSAECIGLFALENPNYLNDIIKLTGNLPERVRCFVYASLFSHANLEAEQLTALMYELDNFAQNSQITSFAFHALSVLFKTNSVQLTLMKISDIQCQVILNILNSSNAQHPYNLYYASYCFTNLLSVISPELNSNNDSHSQSNNQVISKTNSNSIVAMIQLIVQAFDQTRMPYSRQIFFHTIRSIFAFASCSIKIPTLLFPTSRGTSISLYVAACGAFTDMLKTIDSKEDFFWVIPRTLLVLQRSCDHKVSQFVSIIAQKFADKSDPNNETVRNRITEWVKIFTSCLANSVLPDSGIEAGPIVKQCCLKTAAPILQLLAKSEPLMTENLDDMITSITRAIETNSKLLLMDAYNLFTLVVQKFEKSLAPEGSRLLLLYDSQFSIAVRNGFICNLTYSGAFLNEYLHFHLEDLKTSPEEFENVLTSYVKGLKTCDQRTFAYFAVAAHIICLARENKSIFEMIKEFANSIITHLCEIVNISMAIWRTTPPDWQQISQFRANYMSFYREISVAFVWLQAVFENEYIEFNKIIDFEIEELATCTESWRVLAAFDTLNTAFLISPQKLTQVKIDKALECCDKANEKFPLLLSDRMPKFVQICKMISAAPEGGITSEQLSALSESSRFDTKSTAEMIQDSDISQISDQLSDRIFSEFISNQLSVIEFLAFSTLMFEKLPDKLSYFLGQFFERFTNVDDQTKLNYLTRILKRSKIEVFNEFHDQICKFAWSRFKIGGLFLISQLLIDNPNIGIEIFLYKDLKIIAKLIDSDILNALVYLQFMTMGISIISDFKDFDQKKLHNVLENAAIISFNAISKWGADLRGEEIICHAAYFLRTIEKLDQMAVRQAFDSNGVRMERLIVQFTENEMRKTEAKLSVKTLKTFSSNTRRVQNDSDDDEWQTLECED</sequence>
<dbReference type="SUPFAM" id="SSF48371">
    <property type="entry name" value="ARM repeat"/>
    <property type="match status" value="2"/>
</dbReference>
<dbReference type="RefSeq" id="XP_068368303.1">
    <property type="nucleotide sequence ID" value="XM_068497754.1"/>
</dbReference>
<gene>
    <name evidence="1" type="ORF">TRFO_14340</name>
</gene>
<name>A0A1J4KVA7_9EUKA</name>
<dbReference type="VEuPathDB" id="TrichDB:TRFO_14340"/>
<reference evidence="1" key="1">
    <citation type="submission" date="2016-10" db="EMBL/GenBank/DDBJ databases">
        <authorList>
            <person name="Benchimol M."/>
            <person name="Almeida L.G."/>
            <person name="Vasconcelos A.T."/>
            <person name="Perreira-Neves A."/>
            <person name="Rosa I.A."/>
            <person name="Tasca T."/>
            <person name="Bogo M.R."/>
            <person name="de Souza W."/>
        </authorList>
    </citation>
    <scope>NUCLEOTIDE SEQUENCE [LARGE SCALE GENOMIC DNA]</scope>
    <source>
        <strain evidence="1">K</strain>
    </source>
</reference>
<dbReference type="EMBL" id="MLAK01000261">
    <property type="protein sequence ID" value="OHT15167.1"/>
    <property type="molecule type" value="Genomic_DNA"/>
</dbReference>
<dbReference type="InterPro" id="IPR016024">
    <property type="entry name" value="ARM-type_fold"/>
</dbReference>
<dbReference type="Proteomes" id="UP000179807">
    <property type="component" value="Unassembled WGS sequence"/>
</dbReference>
<comment type="caution">
    <text evidence="1">The sequence shown here is derived from an EMBL/GenBank/DDBJ whole genome shotgun (WGS) entry which is preliminary data.</text>
</comment>